<protein>
    <recommendedName>
        <fullName evidence="4">Tail specific protease domain-containing protein</fullName>
    </recommendedName>
</protein>
<proteinExistence type="predicted"/>
<dbReference type="Gene3D" id="3.90.226.10">
    <property type="entry name" value="2-enoyl-CoA Hydratase, Chain A, domain 1"/>
    <property type="match status" value="1"/>
</dbReference>
<evidence type="ECO:0008006" key="4">
    <source>
        <dbReference type="Google" id="ProtNLM"/>
    </source>
</evidence>
<reference evidence="2 3" key="1">
    <citation type="journal article" date="2018" name="Int. J. Syst. Evol. Microbiol.">
        <title>Rubneribacter badeniensis gen. nov., sp. nov. and Enteroscipio rubneri gen. nov., sp. nov., new members of the Eggerthellaceae isolated from human faeces.</title>
        <authorList>
            <person name="Danylec N."/>
            <person name="Gobl A."/>
            <person name="Stoll D.A."/>
            <person name="Hetzer B."/>
            <person name="Kulling S.E."/>
            <person name="Huch M."/>
        </authorList>
    </citation>
    <scope>NUCLEOTIDE SEQUENCE [LARGE SCALE GENOMIC DNA]</scope>
    <source>
        <strain evidence="2 3">ResAG-85</strain>
    </source>
</reference>
<keyword evidence="3" id="KW-1185">Reference proteome</keyword>
<dbReference type="AlphaFoldDB" id="A0A2K2U1Z0"/>
<reference evidence="1" key="2">
    <citation type="journal article" date="2021" name="PeerJ">
        <title>Extensive microbial diversity within the chicken gut microbiome revealed by metagenomics and culture.</title>
        <authorList>
            <person name="Gilroy R."/>
            <person name="Ravi A."/>
            <person name="Getino M."/>
            <person name="Pursley I."/>
            <person name="Horton D.L."/>
            <person name="Alikhan N.F."/>
            <person name="Baker D."/>
            <person name="Gharbi K."/>
            <person name="Hall N."/>
            <person name="Watson M."/>
            <person name="Adriaenssens E.M."/>
            <person name="Foster-Nyarko E."/>
            <person name="Jarju S."/>
            <person name="Secka A."/>
            <person name="Antonio M."/>
            <person name="Oren A."/>
            <person name="Chaudhuri R.R."/>
            <person name="La Ragione R."/>
            <person name="Hildebrand F."/>
            <person name="Pallen M.J."/>
        </authorList>
    </citation>
    <scope>NUCLEOTIDE SEQUENCE</scope>
    <source>
        <strain evidence="1">USAMLcec12-2067</strain>
    </source>
</reference>
<organism evidence="2 3">
    <name type="scientific">Rubneribacter badeniensis</name>
    <dbReference type="NCBI Taxonomy" id="2070688"/>
    <lineage>
        <taxon>Bacteria</taxon>
        <taxon>Bacillati</taxon>
        <taxon>Actinomycetota</taxon>
        <taxon>Coriobacteriia</taxon>
        <taxon>Eggerthellales</taxon>
        <taxon>Eggerthellaceae</taxon>
        <taxon>Rubneribacter</taxon>
    </lineage>
</organism>
<sequence length="406" mass="44442">MAEKRDRVLKAVMAALENDYAGMPEKALLNDTKQWLTAFGEAWKAGRLDDALFVSYLTQYLATFQDPNLALLVSDVCPCQPWSCGFSVRRFGDELYVTEVREDERFTVGDALVLLNRSIPDKHLDYAIGNPVNGDDPDRQLWDDLVSRCAHVLVRHADGTEEDVAVRRFRRSQVAPMGLPGALPDGAIVERGDAVVVDLRRVPRVLDDASCDRVLAALLPERLSIADLMGDEAVFTNYTADNCAIRRSQLETLRKGASACERAWVDEEIERIGSLEGAGMVREVERDDRVAGGANAGRPVVLLTDVTTSAAGERIVQVARAAAEQGLVEVHVVGRATSGAIDYANPLAVSFDEFYTFVYPMSKSEAAARGEGVSGRGVEPDVAVPFTPDECREDRVRKRALDLVCG</sequence>
<reference evidence="1" key="3">
    <citation type="submission" date="2021-09" db="EMBL/GenBank/DDBJ databases">
        <authorList>
            <person name="Gilroy R."/>
        </authorList>
    </citation>
    <scope>NUCLEOTIDE SEQUENCE</scope>
    <source>
        <strain evidence="1">USAMLcec12-2067</strain>
    </source>
</reference>
<comment type="caution">
    <text evidence="2">The sequence shown here is derived from an EMBL/GenBank/DDBJ whole genome shotgun (WGS) entry which is preliminary data.</text>
</comment>
<dbReference type="SUPFAM" id="SSF52096">
    <property type="entry name" value="ClpP/crotonase"/>
    <property type="match status" value="1"/>
</dbReference>
<name>A0A2K2U1Z0_9ACTN</name>
<dbReference type="RefSeq" id="WP_087198532.1">
    <property type="nucleotide sequence ID" value="NZ_PPEL01000113.1"/>
</dbReference>
<dbReference type="EMBL" id="PPEL01000113">
    <property type="protein sequence ID" value="PNV64336.1"/>
    <property type="molecule type" value="Genomic_DNA"/>
</dbReference>
<dbReference type="InterPro" id="IPR029045">
    <property type="entry name" value="ClpP/crotonase-like_dom_sf"/>
</dbReference>
<dbReference type="Proteomes" id="UP000236488">
    <property type="component" value="Unassembled WGS sequence"/>
</dbReference>
<evidence type="ECO:0000313" key="3">
    <source>
        <dbReference type="Proteomes" id="UP000236488"/>
    </source>
</evidence>
<accession>A0A2K2U1Z0</accession>
<gene>
    <name evidence="2" type="ORF">C2L80_12490</name>
    <name evidence="1" type="ORF">K8V16_09185</name>
</gene>
<dbReference type="Proteomes" id="UP000789325">
    <property type="component" value="Unassembled WGS sequence"/>
</dbReference>
<dbReference type="EMBL" id="DYZL01000190">
    <property type="protein sequence ID" value="HJH43957.1"/>
    <property type="molecule type" value="Genomic_DNA"/>
</dbReference>
<evidence type="ECO:0000313" key="1">
    <source>
        <dbReference type="EMBL" id="HJH43957.1"/>
    </source>
</evidence>
<evidence type="ECO:0000313" key="2">
    <source>
        <dbReference type="EMBL" id="PNV64336.1"/>
    </source>
</evidence>